<dbReference type="Gene3D" id="3.30.830.10">
    <property type="entry name" value="Metalloenzyme, LuxS/M16 peptidase-like"/>
    <property type="match status" value="3"/>
</dbReference>
<dbReference type="InterPro" id="IPR054734">
    <property type="entry name" value="PqqF-like_C_4"/>
</dbReference>
<evidence type="ECO:0000256" key="5">
    <source>
        <dbReference type="ARBA" id="ARBA00022801"/>
    </source>
</evidence>
<evidence type="ECO:0000256" key="1">
    <source>
        <dbReference type="ARBA" id="ARBA00001947"/>
    </source>
</evidence>
<evidence type="ECO:0000256" key="2">
    <source>
        <dbReference type="ARBA" id="ARBA00007261"/>
    </source>
</evidence>
<dbReference type="FunFam" id="3.30.830.10:FF:000005">
    <property type="entry name" value="nardilysin isoform X1"/>
    <property type="match status" value="1"/>
</dbReference>
<dbReference type="PANTHER" id="PTHR43690">
    <property type="entry name" value="NARDILYSIN"/>
    <property type="match status" value="1"/>
</dbReference>
<dbReference type="PANTHER" id="PTHR43690:SF29">
    <property type="entry name" value="INSULIN-DEGRADING ENZYME-LIKE 1, PEROXISOMAL"/>
    <property type="match status" value="1"/>
</dbReference>
<keyword evidence="4" id="KW-0479">Metal-binding</keyword>
<dbReference type="GO" id="GO:0051603">
    <property type="term" value="P:proteolysis involved in protein catabolic process"/>
    <property type="evidence" value="ECO:0007669"/>
    <property type="project" value="TreeGrafter"/>
</dbReference>
<gene>
    <name evidence="10" type="ORF">CCAM_LOCUS20286</name>
</gene>
<dbReference type="GO" id="GO:0004222">
    <property type="term" value="F:metalloendopeptidase activity"/>
    <property type="evidence" value="ECO:0007669"/>
    <property type="project" value="TreeGrafter"/>
</dbReference>
<keyword evidence="7" id="KW-0482">Metalloprotease</keyword>
<dbReference type="InterPro" id="IPR032632">
    <property type="entry name" value="Peptidase_M16_M"/>
</dbReference>
<dbReference type="FunFam" id="3.30.830.10:FF:000028">
    <property type="entry name" value="Insulin-degrading enzyme-like 1 peroxisomal"/>
    <property type="match status" value="1"/>
</dbReference>
<reference evidence="10 11" key="1">
    <citation type="submission" date="2018-04" db="EMBL/GenBank/DDBJ databases">
        <authorList>
            <person name="Vogel A."/>
        </authorList>
    </citation>
    <scope>NUCLEOTIDE SEQUENCE [LARGE SCALE GENOMIC DNA]</scope>
</reference>
<keyword evidence="11" id="KW-1185">Reference proteome</keyword>
<dbReference type="GO" id="GO:0005829">
    <property type="term" value="C:cytosol"/>
    <property type="evidence" value="ECO:0007669"/>
    <property type="project" value="TreeGrafter"/>
</dbReference>
<evidence type="ECO:0008006" key="12">
    <source>
        <dbReference type="Google" id="ProtNLM"/>
    </source>
</evidence>
<dbReference type="Pfam" id="PF16187">
    <property type="entry name" value="Peptidase_M16_M"/>
    <property type="match status" value="1"/>
</dbReference>
<evidence type="ECO:0000313" key="11">
    <source>
        <dbReference type="Proteomes" id="UP000595140"/>
    </source>
</evidence>
<dbReference type="Proteomes" id="UP000595140">
    <property type="component" value="Unassembled WGS sequence"/>
</dbReference>
<dbReference type="AlphaFoldDB" id="A0A484LPS6"/>
<keyword evidence="3" id="KW-0645">Protease</keyword>
<accession>A0A484LPS6</accession>
<dbReference type="OrthoDB" id="952271at2759"/>
<evidence type="ECO:0000259" key="9">
    <source>
        <dbReference type="Pfam" id="PF22456"/>
    </source>
</evidence>
<dbReference type="SUPFAM" id="SSF63411">
    <property type="entry name" value="LuxS/MPP-like metallohydrolase"/>
    <property type="match status" value="3"/>
</dbReference>
<comment type="similarity">
    <text evidence="2">Belongs to the peptidase M16 family.</text>
</comment>
<protein>
    <recommendedName>
        <fullName evidence="12">Peptidase M16 middle/third domain-containing protein</fullName>
    </recommendedName>
</protein>
<dbReference type="Pfam" id="PF22456">
    <property type="entry name" value="PqqF-like_C_4"/>
    <property type="match status" value="1"/>
</dbReference>
<evidence type="ECO:0000313" key="10">
    <source>
        <dbReference type="EMBL" id="VFQ78510.1"/>
    </source>
</evidence>
<name>A0A484LPS6_9ASTE</name>
<dbReference type="GO" id="GO:0043171">
    <property type="term" value="P:peptide catabolic process"/>
    <property type="evidence" value="ECO:0007669"/>
    <property type="project" value="TreeGrafter"/>
</dbReference>
<evidence type="ECO:0000259" key="8">
    <source>
        <dbReference type="Pfam" id="PF16187"/>
    </source>
</evidence>
<keyword evidence="5" id="KW-0378">Hydrolase</keyword>
<organism evidence="10 11">
    <name type="scientific">Cuscuta campestris</name>
    <dbReference type="NCBI Taxonomy" id="132261"/>
    <lineage>
        <taxon>Eukaryota</taxon>
        <taxon>Viridiplantae</taxon>
        <taxon>Streptophyta</taxon>
        <taxon>Embryophyta</taxon>
        <taxon>Tracheophyta</taxon>
        <taxon>Spermatophyta</taxon>
        <taxon>Magnoliopsida</taxon>
        <taxon>eudicotyledons</taxon>
        <taxon>Gunneridae</taxon>
        <taxon>Pentapetalae</taxon>
        <taxon>asterids</taxon>
        <taxon>lamiids</taxon>
        <taxon>Solanales</taxon>
        <taxon>Convolvulaceae</taxon>
        <taxon>Cuscuteae</taxon>
        <taxon>Cuscuta</taxon>
        <taxon>Cuscuta subgen. Grammica</taxon>
        <taxon>Cuscuta sect. Cleistogrammica</taxon>
    </lineage>
</organism>
<dbReference type="GO" id="GO:0046872">
    <property type="term" value="F:metal ion binding"/>
    <property type="evidence" value="ECO:0007669"/>
    <property type="project" value="UniProtKB-KW"/>
</dbReference>
<sequence length="654" mass="75262">MLSAFESTISRLFSFFEVYIELTDVGHDHFEEIVGLLFNYIHLVQETGACKWIFEEISTTCETDFHYQDKVSPIRYVVSIASSMQDYPASDWLVGSSVVSKFSPKIIETVLNELTPHNVRIFWQSPKFEGHTNSTEPWYGTAYSSEKLTGSTIKQWMKNAPHDDLHLPAPNLFIPTNLCLKSIPEKISAPFLLRKSVYSRLWYKPDTSFSTPKACIVLDFRCPNCGISPESTVLTNIFLRLVMDDLNEYAYDAHIAGLAYSISSSFSGFQVSVGGYNQKMTILLEKVIDKLLNLEVKHDRFSVIKELVTLEYKNIKCEQPYEQAMYYCSLTLEEKTWSWNHELEVLPSLDVDSLARFYPLLLSRTFLECYATGNMESKEAESMIQRIEDLLYKGPHPISRALFASEHLTSRVIELGQGTPYLYATEGLNPSDENSAFLHYIQIGLDEFELNVKLQLFVMIAQQPAFDQLRSVEQLGYITSLSRRFDFGVRGLQFIVQSSAKDPGYVESRVRAFVIMLKSKLLYMSEDEFKKKVNALIDVKLEKFKNLWEETNFYWWEISGGTYKFNRIPMEVEALKQVTKTDLIGFFDEYVSVDSPKRKALSVRVYGSSHSSEYKAEKTEPAGPDFVRIEDVFSFRRSRPVHPSFHGYHGDMKF</sequence>
<dbReference type="GO" id="GO:0005739">
    <property type="term" value="C:mitochondrion"/>
    <property type="evidence" value="ECO:0007669"/>
    <property type="project" value="TreeGrafter"/>
</dbReference>
<evidence type="ECO:0000256" key="7">
    <source>
        <dbReference type="ARBA" id="ARBA00023049"/>
    </source>
</evidence>
<dbReference type="InterPro" id="IPR011249">
    <property type="entry name" value="Metalloenz_LuxS/M16"/>
</dbReference>
<evidence type="ECO:0000256" key="3">
    <source>
        <dbReference type="ARBA" id="ARBA00022670"/>
    </source>
</evidence>
<feature type="domain" description="Coenzyme PQQ synthesis protein F-like C-terminal lobe" evidence="9">
    <location>
        <begin position="458"/>
        <end position="555"/>
    </location>
</feature>
<keyword evidence="6" id="KW-0862">Zinc</keyword>
<feature type="domain" description="Peptidase M16 middle/third" evidence="8">
    <location>
        <begin position="65"/>
        <end position="344"/>
    </location>
</feature>
<dbReference type="InterPro" id="IPR050626">
    <property type="entry name" value="Peptidase_M16"/>
</dbReference>
<evidence type="ECO:0000256" key="4">
    <source>
        <dbReference type="ARBA" id="ARBA00022723"/>
    </source>
</evidence>
<evidence type="ECO:0000256" key="6">
    <source>
        <dbReference type="ARBA" id="ARBA00022833"/>
    </source>
</evidence>
<dbReference type="EMBL" id="OOIL02001800">
    <property type="protein sequence ID" value="VFQ78510.1"/>
    <property type="molecule type" value="Genomic_DNA"/>
</dbReference>
<proteinExistence type="inferred from homology"/>
<dbReference type="FunFam" id="3.30.830.10:FF:000003">
    <property type="entry name" value="Insulin-degrading enzyme"/>
    <property type="match status" value="1"/>
</dbReference>
<comment type="cofactor">
    <cofactor evidence="1">
        <name>Zn(2+)</name>
        <dbReference type="ChEBI" id="CHEBI:29105"/>
    </cofactor>
</comment>